<evidence type="ECO:0000256" key="1">
    <source>
        <dbReference type="SAM" id="SignalP"/>
    </source>
</evidence>
<dbReference type="STRING" id="42354.SAMN05216333_1458"/>
<dbReference type="AlphaFoldDB" id="A0A1H8V4E5"/>
<keyword evidence="3" id="KW-1185">Reference proteome</keyword>
<reference evidence="3" key="1">
    <citation type="submission" date="2016-10" db="EMBL/GenBank/DDBJ databases">
        <authorList>
            <person name="Varghese N."/>
            <person name="Submissions S."/>
        </authorList>
    </citation>
    <scope>NUCLEOTIDE SEQUENCE [LARGE SCALE GENOMIC DNA]</scope>
    <source>
        <strain evidence="3">Nm76</strain>
    </source>
</reference>
<gene>
    <name evidence="2" type="ORF">SAMN05216333_1458</name>
</gene>
<dbReference type="Proteomes" id="UP000198814">
    <property type="component" value="Unassembled WGS sequence"/>
</dbReference>
<evidence type="ECO:0000313" key="3">
    <source>
        <dbReference type="Proteomes" id="UP000198814"/>
    </source>
</evidence>
<organism evidence="2 3">
    <name type="scientific">Nitrosomonas oligotropha</name>
    <dbReference type="NCBI Taxonomy" id="42354"/>
    <lineage>
        <taxon>Bacteria</taxon>
        <taxon>Pseudomonadati</taxon>
        <taxon>Pseudomonadota</taxon>
        <taxon>Betaproteobacteria</taxon>
        <taxon>Nitrosomonadales</taxon>
        <taxon>Nitrosomonadaceae</taxon>
        <taxon>Nitrosomonas</taxon>
    </lineage>
</organism>
<feature type="signal peptide" evidence="1">
    <location>
        <begin position="1"/>
        <end position="19"/>
    </location>
</feature>
<accession>A0A1H8V4E5</accession>
<name>A0A1H8V4E5_9PROT</name>
<keyword evidence="1" id="KW-0732">Signal</keyword>
<evidence type="ECO:0000313" key="2">
    <source>
        <dbReference type="EMBL" id="SEP10104.1"/>
    </source>
</evidence>
<dbReference type="EMBL" id="FODO01000045">
    <property type="protein sequence ID" value="SEP10104.1"/>
    <property type="molecule type" value="Genomic_DNA"/>
</dbReference>
<protein>
    <submittedName>
        <fullName evidence="2">Uncharacterized protein</fullName>
    </submittedName>
</protein>
<sequence length="149" mass="16424">MIRKILIAGLIFFTLSASAAENEQAALQHEAYSDAQVLGRCAGFLGFMSQLYAAQNQLIQADDAALKSNGWRLATMGALLAAGWRSENLARTADSIYEGAITGWRGRLEITDSDLSSSLDEESKFCLSHNQSQEIYREFLKRVANQTEN</sequence>
<feature type="chain" id="PRO_5011486127" evidence="1">
    <location>
        <begin position="20"/>
        <end position="149"/>
    </location>
</feature>
<dbReference type="OrthoDB" id="9900202at2"/>
<proteinExistence type="predicted"/>
<dbReference type="RefSeq" id="WP_090322528.1">
    <property type="nucleotide sequence ID" value="NZ_FNOE01000046.1"/>
</dbReference>